<name>A0ACC1HEK3_9FUNG</name>
<sequence>AFMKSPPKPRQFPLNEPNGGNANLSSQPMRAARRRDYVAHRKKFPTNIVKNNKYNFVTFLPVVLFEQFKYFFNLYFLLVALSQFIPPLKTGYLFTYVGPLVFVLFVTMAKEWHDDHLRKRRDHEANSQRYQILTSMGPVSVPSSKLRVGDLVIIENNQRVPADLVLLRTTEASGACFIRTDQLDGETDWKLRIAVPFTQKLPSDESLCQLAGHLYADPPHKDIYSFVGSLRVNATAESPEIDVPLSVENTLWSNTTLASGTAVGIVVYTGKDTRAIMNTNHPKTKVGILDSEVNRLSKILFIVTLALSFVMVALDGFKGKWYINLFRFLILFSSIIPIRQVYI</sequence>
<dbReference type="Proteomes" id="UP001145114">
    <property type="component" value="Unassembled WGS sequence"/>
</dbReference>
<evidence type="ECO:0000313" key="2">
    <source>
        <dbReference type="Proteomes" id="UP001145114"/>
    </source>
</evidence>
<evidence type="ECO:0000313" key="1">
    <source>
        <dbReference type="EMBL" id="KAJ1674902.1"/>
    </source>
</evidence>
<organism evidence="1 2">
    <name type="scientific">Spiromyces aspiralis</name>
    <dbReference type="NCBI Taxonomy" id="68401"/>
    <lineage>
        <taxon>Eukaryota</taxon>
        <taxon>Fungi</taxon>
        <taxon>Fungi incertae sedis</taxon>
        <taxon>Zoopagomycota</taxon>
        <taxon>Kickxellomycotina</taxon>
        <taxon>Kickxellomycetes</taxon>
        <taxon>Kickxellales</taxon>
        <taxon>Kickxellaceae</taxon>
        <taxon>Spiromyces</taxon>
    </lineage>
</organism>
<protein>
    <submittedName>
        <fullName evidence="1">Aminophospholipid-translocase</fullName>
    </submittedName>
</protein>
<accession>A0ACC1HEK3</accession>
<reference evidence="1" key="1">
    <citation type="submission" date="2022-06" db="EMBL/GenBank/DDBJ databases">
        <title>Phylogenomic reconstructions and comparative analyses of Kickxellomycotina fungi.</title>
        <authorList>
            <person name="Reynolds N.K."/>
            <person name="Stajich J.E."/>
            <person name="Barry K."/>
            <person name="Grigoriev I.V."/>
            <person name="Crous P."/>
            <person name="Smith M.E."/>
        </authorList>
    </citation>
    <scope>NUCLEOTIDE SEQUENCE</scope>
    <source>
        <strain evidence="1">RSA 2271</strain>
    </source>
</reference>
<proteinExistence type="predicted"/>
<dbReference type="EMBL" id="JAMZIH010005612">
    <property type="protein sequence ID" value="KAJ1674902.1"/>
    <property type="molecule type" value="Genomic_DNA"/>
</dbReference>
<feature type="non-terminal residue" evidence="1">
    <location>
        <position position="1"/>
    </location>
</feature>
<gene>
    <name evidence="1" type="primary">NEO1_2</name>
    <name evidence="1" type="ORF">EV182_002332</name>
</gene>
<comment type="caution">
    <text evidence="1">The sequence shown here is derived from an EMBL/GenBank/DDBJ whole genome shotgun (WGS) entry which is preliminary data.</text>
</comment>
<keyword evidence="2" id="KW-1185">Reference proteome</keyword>